<dbReference type="GO" id="GO:0006811">
    <property type="term" value="P:monoatomic ion transport"/>
    <property type="evidence" value="ECO:0007669"/>
    <property type="project" value="UniProtKB-KW"/>
</dbReference>
<keyword evidence="2" id="KW-0813">Transport</keyword>
<evidence type="ECO:0000256" key="1">
    <source>
        <dbReference type="ARBA" id="ARBA00004429"/>
    </source>
</evidence>
<protein>
    <recommendedName>
        <fullName evidence="9">Multidrug-efflux transporter</fullName>
    </recommendedName>
</protein>
<dbReference type="OrthoDB" id="9780160at2"/>
<dbReference type="InterPro" id="IPR048279">
    <property type="entry name" value="MdtK-like"/>
</dbReference>
<dbReference type="NCBIfam" id="TIGR00797">
    <property type="entry name" value="matE"/>
    <property type="match status" value="1"/>
</dbReference>
<evidence type="ECO:0000313" key="12">
    <source>
        <dbReference type="Proteomes" id="UP000267535"/>
    </source>
</evidence>
<comment type="subcellular location">
    <subcellularLocation>
        <location evidence="1">Cell inner membrane</location>
        <topology evidence="1">Multi-pass membrane protein</topology>
    </subcellularLocation>
</comment>
<sequence>MTRRQRIRTILALGLPIIGGMLSQSLLNLVDAAMVGSLGETALAGVGIGGYSSFLAISLIMGLSSGVQTLVARRKGQERQSEIAQPLSWGLLLALLTTLPLILFFTAISDPMVALMSSDLKALTIADQYFEYRILAMLAVGFNLTFRGYWNGTNRPMVYLRVLLITHLLNVLISYALIFGHFGLPAMGAAGAGLGTTLSLYIGAFIIGLLTFRKARNQGLFQISLRNTRTLHSLLKLSVPHSIQQFFFAAAVAALFWIIGQLGTEQQAIGHVLINLALLLILPGVGLGIASTTLVSHALGQNRPDLACRWGWDVILAALLTMSLLSLPMWLFPENLLGIFLASSEAIEQARLPLMLTGVAICLDAAAIVLTQALLGAGANRTVMSISILGQWCFYLPLAWLAGPWLGFGLTGIWLVQIIHRAGSSLLFIYVWNRKNWVHIRI</sequence>
<dbReference type="AlphaFoldDB" id="A0A3P1STT6"/>
<evidence type="ECO:0000256" key="4">
    <source>
        <dbReference type="ARBA" id="ARBA00022475"/>
    </source>
</evidence>
<gene>
    <name evidence="11" type="ORF">EHS89_05945</name>
</gene>
<keyword evidence="8 10" id="KW-0472">Membrane</keyword>
<evidence type="ECO:0000256" key="3">
    <source>
        <dbReference type="ARBA" id="ARBA00022449"/>
    </source>
</evidence>
<feature type="transmembrane region" description="Helical" evidence="10">
    <location>
        <begin position="129"/>
        <end position="146"/>
    </location>
</feature>
<feature type="transmembrane region" description="Helical" evidence="10">
    <location>
        <begin position="310"/>
        <end position="332"/>
    </location>
</feature>
<feature type="transmembrane region" description="Helical" evidence="10">
    <location>
        <begin position="272"/>
        <end position="298"/>
    </location>
</feature>
<evidence type="ECO:0000256" key="6">
    <source>
        <dbReference type="ARBA" id="ARBA00022989"/>
    </source>
</evidence>
<dbReference type="RefSeq" id="WP_124925206.1">
    <property type="nucleotide sequence ID" value="NZ_BMOH01000003.1"/>
</dbReference>
<dbReference type="GO" id="GO:0005886">
    <property type="term" value="C:plasma membrane"/>
    <property type="evidence" value="ECO:0007669"/>
    <property type="project" value="UniProtKB-SubCell"/>
</dbReference>
<organism evidence="11 12">
    <name type="scientific">Amphritea balenae</name>
    <dbReference type="NCBI Taxonomy" id="452629"/>
    <lineage>
        <taxon>Bacteria</taxon>
        <taxon>Pseudomonadati</taxon>
        <taxon>Pseudomonadota</taxon>
        <taxon>Gammaproteobacteria</taxon>
        <taxon>Oceanospirillales</taxon>
        <taxon>Oceanospirillaceae</taxon>
        <taxon>Amphritea</taxon>
    </lineage>
</organism>
<evidence type="ECO:0000256" key="10">
    <source>
        <dbReference type="SAM" id="Phobius"/>
    </source>
</evidence>
<accession>A0A3P1STT6</accession>
<evidence type="ECO:0000256" key="9">
    <source>
        <dbReference type="ARBA" id="ARBA00031636"/>
    </source>
</evidence>
<reference evidence="11 12" key="1">
    <citation type="submission" date="2018-11" db="EMBL/GenBank/DDBJ databases">
        <title>The draft genome sequence of Amphritea balenae JAMM 1525T.</title>
        <authorList>
            <person name="Fang Z."/>
            <person name="Zhang Y."/>
            <person name="Han X."/>
        </authorList>
    </citation>
    <scope>NUCLEOTIDE SEQUENCE [LARGE SCALE GENOMIC DNA]</scope>
    <source>
        <strain evidence="11 12">JAMM 1525</strain>
    </source>
</reference>
<keyword evidence="12" id="KW-1185">Reference proteome</keyword>
<comment type="caution">
    <text evidence="11">The sequence shown here is derived from an EMBL/GenBank/DDBJ whole genome shotgun (WGS) entry which is preliminary data.</text>
</comment>
<keyword evidence="6 10" id="KW-1133">Transmembrane helix</keyword>
<dbReference type="PANTHER" id="PTHR43298">
    <property type="entry name" value="MULTIDRUG RESISTANCE PROTEIN NORM-RELATED"/>
    <property type="match status" value="1"/>
</dbReference>
<feature type="transmembrane region" description="Helical" evidence="10">
    <location>
        <begin position="382"/>
        <end position="402"/>
    </location>
</feature>
<keyword evidence="4" id="KW-1003">Cell membrane</keyword>
<keyword evidence="5 10" id="KW-0812">Transmembrane</keyword>
<proteinExistence type="predicted"/>
<feature type="transmembrane region" description="Helical" evidence="10">
    <location>
        <begin position="158"/>
        <end position="178"/>
    </location>
</feature>
<feature type="transmembrane region" description="Helical" evidence="10">
    <location>
        <begin position="352"/>
        <end position="375"/>
    </location>
</feature>
<evidence type="ECO:0000256" key="5">
    <source>
        <dbReference type="ARBA" id="ARBA00022692"/>
    </source>
</evidence>
<dbReference type="Pfam" id="PF01554">
    <property type="entry name" value="MatE"/>
    <property type="match status" value="2"/>
</dbReference>
<dbReference type="PIRSF" id="PIRSF006603">
    <property type="entry name" value="DinF"/>
    <property type="match status" value="1"/>
</dbReference>
<feature type="transmembrane region" description="Helical" evidence="10">
    <location>
        <begin position="42"/>
        <end position="67"/>
    </location>
</feature>
<dbReference type="InterPro" id="IPR002528">
    <property type="entry name" value="MATE_fam"/>
</dbReference>
<evidence type="ECO:0000256" key="7">
    <source>
        <dbReference type="ARBA" id="ARBA00023065"/>
    </source>
</evidence>
<feature type="transmembrane region" description="Helical" evidence="10">
    <location>
        <begin position="190"/>
        <end position="212"/>
    </location>
</feature>
<keyword evidence="7" id="KW-0406">Ion transport</keyword>
<dbReference type="PANTHER" id="PTHR43298:SF2">
    <property type="entry name" value="FMN_FAD EXPORTER YEEO-RELATED"/>
    <property type="match status" value="1"/>
</dbReference>
<dbReference type="InterPro" id="IPR050222">
    <property type="entry name" value="MATE_MdtK"/>
</dbReference>
<feature type="transmembrane region" description="Helical" evidence="10">
    <location>
        <begin position="87"/>
        <end position="109"/>
    </location>
</feature>
<name>A0A3P1STT6_9GAMM</name>
<dbReference type="CDD" id="cd13133">
    <property type="entry name" value="MATE_like_7"/>
    <property type="match status" value="1"/>
</dbReference>
<feature type="transmembrane region" description="Helical" evidence="10">
    <location>
        <begin position="408"/>
        <end position="432"/>
    </location>
</feature>
<feature type="transmembrane region" description="Helical" evidence="10">
    <location>
        <begin position="233"/>
        <end position="260"/>
    </location>
</feature>
<dbReference type="GO" id="GO:0015297">
    <property type="term" value="F:antiporter activity"/>
    <property type="evidence" value="ECO:0007669"/>
    <property type="project" value="UniProtKB-KW"/>
</dbReference>
<dbReference type="GO" id="GO:0042910">
    <property type="term" value="F:xenobiotic transmembrane transporter activity"/>
    <property type="evidence" value="ECO:0007669"/>
    <property type="project" value="InterPro"/>
</dbReference>
<evidence type="ECO:0000256" key="2">
    <source>
        <dbReference type="ARBA" id="ARBA00022448"/>
    </source>
</evidence>
<evidence type="ECO:0000256" key="8">
    <source>
        <dbReference type="ARBA" id="ARBA00023136"/>
    </source>
</evidence>
<dbReference type="EMBL" id="RQXV01000002">
    <property type="protein sequence ID" value="RRD00624.1"/>
    <property type="molecule type" value="Genomic_DNA"/>
</dbReference>
<evidence type="ECO:0000313" key="11">
    <source>
        <dbReference type="EMBL" id="RRD00624.1"/>
    </source>
</evidence>
<keyword evidence="3" id="KW-0050">Antiport</keyword>
<dbReference type="Proteomes" id="UP000267535">
    <property type="component" value="Unassembled WGS sequence"/>
</dbReference>